<evidence type="ECO:0000313" key="2">
    <source>
        <dbReference type="Proteomes" id="UP001165064"/>
    </source>
</evidence>
<name>A0ACB5TBT3_AMBMO</name>
<protein>
    <submittedName>
        <fullName evidence="1">Unnamed protein product</fullName>
    </submittedName>
</protein>
<proteinExistence type="predicted"/>
<keyword evidence="2" id="KW-1185">Reference proteome</keyword>
<gene>
    <name evidence="1" type="ORF">Amon02_000744500</name>
</gene>
<organism evidence="1 2">
    <name type="scientific">Ambrosiozyma monospora</name>
    <name type="common">Yeast</name>
    <name type="synonym">Endomycopsis monosporus</name>
    <dbReference type="NCBI Taxonomy" id="43982"/>
    <lineage>
        <taxon>Eukaryota</taxon>
        <taxon>Fungi</taxon>
        <taxon>Dikarya</taxon>
        <taxon>Ascomycota</taxon>
        <taxon>Saccharomycotina</taxon>
        <taxon>Pichiomycetes</taxon>
        <taxon>Pichiales</taxon>
        <taxon>Pichiaceae</taxon>
        <taxon>Ambrosiozyma</taxon>
    </lineage>
</organism>
<sequence length="240" mass="25999">MLSTEAAPIANPTPTFKPTTTPVPAGAPTNWQTLKPTTSLAASLAFTYLKGTYGIVLEPITDASSDSVTSKAKPTTPATTKAKDEKKENEDKDKKDDKESNDEKNNDEDEKDKDHKKDKRFPSTTSTTASASKSTTLNIQTQCKVDGAVHLTLSDSILKDELDRIGCIVANKQFQFDGPPQAGVIYAAGWAADSHGYLYIGDSRVFYKCSSGNFYNVYSEDINKGACIPISIRLVSLVEC</sequence>
<comment type="caution">
    <text evidence="1">The sequence shown here is derived from an EMBL/GenBank/DDBJ whole genome shotgun (WGS) entry which is preliminary data.</text>
</comment>
<dbReference type="EMBL" id="BSXS01006190">
    <property type="protein sequence ID" value="GME85195.1"/>
    <property type="molecule type" value="Genomic_DNA"/>
</dbReference>
<accession>A0ACB5TBT3</accession>
<evidence type="ECO:0000313" key="1">
    <source>
        <dbReference type="EMBL" id="GME85195.1"/>
    </source>
</evidence>
<reference evidence="1" key="1">
    <citation type="submission" date="2023-04" db="EMBL/GenBank/DDBJ databases">
        <title>Ambrosiozyma monospora NBRC 10751.</title>
        <authorList>
            <person name="Ichikawa N."/>
            <person name="Sato H."/>
            <person name="Tonouchi N."/>
        </authorList>
    </citation>
    <scope>NUCLEOTIDE SEQUENCE</scope>
    <source>
        <strain evidence="1">NBRC 10751</strain>
    </source>
</reference>
<dbReference type="Proteomes" id="UP001165064">
    <property type="component" value="Unassembled WGS sequence"/>
</dbReference>